<dbReference type="InterPro" id="IPR027417">
    <property type="entry name" value="P-loop_NTPase"/>
</dbReference>
<evidence type="ECO:0000259" key="6">
    <source>
        <dbReference type="Pfam" id="PF13087"/>
    </source>
</evidence>
<dbReference type="WBParaSite" id="Gr19_v10_g11580.t1">
    <property type="protein sequence ID" value="Gr19_v10_g11580.t1"/>
    <property type="gene ID" value="Gr19_v10_g11580"/>
</dbReference>
<dbReference type="GO" id="GO:0016787">
    <property type="term" value="F:hydrolase activity"/>
    <property type="evidence" value="ECO:0007669"/>
    <property type="project" value="UniProtKB-KW"/>
</dbReference>
<evidence type="ECO:0000256" key="5">
    <source>
        <dbReference type="SAM" id="MobiDB-lite"/>
    </source>
</evidence>
<keyword evidence="3" id="KW-0347">Helicase</keyword>
<evidence type="ECO:0000256" key="2">
    <source>
        <dbReference type="ARBA" id="ARBA00022801"/>
    </source>
</evidence>
<proteinExistence type="predicted"/>
<name>A0A914GX66_GLORO</name>
<dbReference type="PANTHER" id="PTHR43788:SF8">
    <property type="entry name" value="DNA-BINDING PROTEIN SMUBP-2"/>
    <property type="match status" value="1"/>
</dbReference>
<dbReference type="Proteomes" id="UP000887572">
    <property type="component" value="Unplaced"/>
</dbReference>
<dbReference type="Gene3D" id="3.40.50.300">
    <property type="entry name" value="P-loop containing nucleotide triphosphate hydrolases"/>
    <property type="match status" value="2"/>
</dbReference>
<dbReference type="SUPFAM" id="SSF52540">
    <property type="entry name" value="P-loop containing nucleoside triphosphate hydrolases"/>
    <property type="match status" value="1"/>
</dbReference>
<sequence>MSNTIPTESPNSTLGLNEKVSTGPEPGPGERVTEMETESSENSALGLNEKEKEIEGQQGMVAPIHRNPRDPLGLAELSATSETSAFGLNENVMEVGGFGDPAEEGGGSFANGGFDNPNPSGSSTGAGQVRGNKKGLSLSSLTAALDAEDEPESGDETADSTSPAWYLIAQVRNDGAVAARIPRNSAWPVLVLIPPGMVETSRPFECGDTVQIEAYERVQTANGWADVNGWQHIPAAKLSHQAVAVKVSDWKQIQFTTALGLVTRVHRDPRTRQLRSADVAALELPCVLKVFRRHLPADLNHTTIRYRGLVRLNLLAINRPQRVLVHNSYVLPGGFPHRTGDELVATNPKVIAGVEGEQVGFEFPFGKELSWEGIQLGEKAMGAAIAAQIADVQAELRKHTLLVEPTIVRIVEDYQIVLSFRRNVQTIEELTQLTETWEEDTAVSCRVDQRDERRPCASGFVTRVEKDVAAPGYVMRAEVILAHQPAKKQSTWEEFQALRDGELQYVELKPMVSTRALQDRAELLAGNNCSNWAKKGDHPNSSLGKMMAILLGRPIAQPQPAITSGIMGFGPLQMLRGGQRDSAELMLDPETRVLFQQAGPGTGKTFTAAAIIAGILQADPQARILAVAPPNVAVVKFVLEMQGVLEVSGQQERMVALFSGAGKQNYAQEVERIAPHLLATAVEPEDFQELLQPAARRSVVRYLRACAQNPRLAQEAAVARLVKEHSERRLCFATLSFAEQVAGLFSETTHLLIDEAGQAPYVQVLSLVGQLPALKKLMITGDRRQLKVHLPSLPVAIREDLGLDTVIQNLDVAEGTDVTTLTVSYRSHPAIVRCVEAGFYRPHNERLTPGRCDAERALLTGQDAFKLPMRGSPLILIHQRDQAERDETSLSSLNQRQSVTAMEVLRVLTEVFSPEVTIRCICLYASQAQDIARRVRETEGLGHVRVTTADATQGHEAMLAVVVTTCSQINPDAEGNPFWASADRVDVALSRASHGLVLIGDLLLLSRTATWQRFLRQATNETVVVGDNYLQAIRDPRSEYAEDGHLMSGERLSVRSEEFYRRFDVREVGQGQNRGGGGMDRYQPYLYQGRRGDQQRQRGGDRGTARGGPMRR</sequence>
<dbReference type="InterPro" id="IPR041679">
    <property type="entry name" value="DNA2/NAM7-like_C"/>
</dbReference>
<dbReference type="GO" id="GO:0005524">
    <property type="term" value="F:ATP binding"/>
    <property type="evidence" value="ECO:0007669"/>
    <property type="project" value="UniProtKB-KW"/>
</dbReference>
<dbReference type="PANTHER" id="PTHR43788">
    <property type="entry name" value="DNA2/NAM7 HELICASE FAMILY MEMBER"/>
    <property type="match status" value="1"/>
</dbReference>
<dbReference type="Pfam" id="PF13245">
    <property type="entry name" value="AAA_19"/>
    <property type="match status" value="1"/>
</dbReference>
<keyword evidence="7" id="KW-1185">Reference proteome</keyword>
<dbReference type="Pfam" id="PF13087">
    <property type="entry name" value="AAA_12"/>
    <property type="match status" value="1"/>
</dbReference>
<keyword evidence="1" id="KW-0547">Nucleotide-binding</keyword>
<keyword evidence="2" id="KW-0378">Hydrolase</keyword>
<keyword evidence="4" id="KW-0067">ATP-binding</keyword>
<reference evidence="8" key="1">
    <citation type="submission" date="2022-11" db="UniProtKB">
        <authorList>
            <consortium name="WormBaseParasite"/>
        </authorList>
    </citation>
    <scope>IDENTIFICATION</scope>
</reference>
<feature type="domain" description="DNA2/NAM7 helicase-like C-terminal" evidence="6">
    <location>
        <begin position="810"/>
        <end position="1001"/>
    </location>
</feature>
<feature type="region of interest" description="Disordered" evidence="5">
    <location>
        <begin position="99"/>
        <end position="133"/>
    </location>
</feature>
<dbReference type="InterPro" id="IPR050534">
    <property type="entry name" value="Coronavir_polyprotein_1ab"/>
</dbReference>
<evidence type="ECO:0000313" key="7">
    <source>
        <dbReference type="Proteomes" id="UP000887572"/>
    </source>
</evidence>
<organism evidence="7 8">
    <name type="scientific">Globodera rostochiensis</name>
    <name type="common">Golden nematode worm</name>
    <name type="synonym">Heterodera rostochiensis</name>
    <dbReference type="NCBI Taxonomy" id="31243"/>
    <lineage>
        <taxon>Eukaryota</taxon>
        <taxon>Metazoa</taxon>
        <taxon>Ecdysozoa</taxon>
        <taxon>Nematoda</taxon>
        <taxon>Chromadorea</taxon>
        <taxon>Rhabditida</taxon>
        <taxon>Tylenchina</taxon>
        <taxon>Tylenchomorpha</taxon>
        <taxon>Tylenchoidea</taxon>
        <taxon>Heteroderidae</taxon>
        <taxon>Heteroderinae</taxon>
        <taxon>Globodera</taxon>
    </lineage>
</organism>
<feature type="compositionally biased region" description="Polar residues" evidence="5">
    <location>
        <begin position="117"/>
        <end position="126"/>
    </location>
</feature>
<evidence type="ECO:0000313" key="8">
    <source>
        <dbReference type="WBParaSite" id="Gr19_v10_g11580.t1"/>
    </source>
</evidence>
<dbReference type="AlphaFoldDB" id="A0A914GX66"/>
<feature type="compositionally biased region" description="Basic and acidic residues" evidence="5">
    <location>
        <begin position="1090"/>
        <end position="1104"/>
    </location>
</feature>
<dbReference type="GO" id="GO:0043139">
    <property type="term" value="F:5'-3' DNA helicase activity"/>
    <property type="evidence" value="ECO:0007669"/>
    <property type="project" value="TreeGrafter"/>
</dbReference>
<evidence type="ECO:0000256" key="4">
    <source>
        <dbReference type="ARBA" id="ARBA00022840"/>
    </source>
</evidence>
<evidence type="ECO:0000256" key="1">
    <source>
        <dbReference type="ARBA" id="ARBA00022741"/>
    </source>
</evidence>
<feature type="compositionally biased region" description="Gly residues" evidence="5">
    <location>
        <begin position="99"/>
        <end position="110"/>
    </location>
</feature>
<evidence type="ECO:0000256" key="3">
    <source>
        <dbReference type="ARBA" id="ARBA00022806"/>
    </source>
</evidence>
<feature type="compositionally biased region" description="Polar residues" evidence="5">
    <location>
        <begin position="1"/>
        <end position="15"/>
    </location>
</feature>
<feature type="region of interest" description="Disordered" evidence="5">
    <location>
        <begin position="1070"/>
        <end position="1112"/>
    </location>
</feature>
<accession>A0A914GX66</accession>
<feature type="region of interest" description="Disordered" evidence="5">
    <location>
        <begin position="1"/>
        <end position="72"/>
    </location>
</feature>
<protein>
    <submittedName>
        <fullName evidence="8">DNA2/NAM7 helicase-like C-terminal domain-containing protein</fullName>
    </submittedName>
</protein>